<dbReference type="Proteomes" id="UP000284605">
    <property type="component" value="Unassembled WGS sequence"/>
</dbReference>
<reference evidence="2 3" key="1">
    <citation type="submission" date="2018-09" db="EMBL/GenBank/DDBJ databases">
        <authorList>
            <person name="Zhu H."/>
        </authorList>
    </citation>
    <scope>NUCLEOTIDE SEQUENCE [LARGE SCALE GENOMIC DNA]</scope>
    <source>
        <strain evidence="2 3">K1W22B-8</strain>
    </source>
</reference>
<keyword evidence="3" id="KW-1185">Reference proteome</keyword>
<feature type="domain" description="SnoaL-like" evidence="1">
    <location>
        <begin position="31"/>
        <end position="116"/>
    </location>
</feature>
<protein>
    <submittedName>
        <fullName evidence="2">Nuclear transport factor 2 family protein</fullName>
    </submittedName>
</protein>
<dbReference type="EMBL" id="QYUK01000011">
    <property type="protein sequence ID" value="RJF87683.1"/>
    <property type="molecule type" value="Genomic_DNA"/>
</dbReference>
<accession>A0A418WCB1</accession>
<dbReference type="AlphaFoldDB" id="A0A418WCB1"/>
<sequence>MRVSLTGSMQHRKTIRMNSKAYAALARYSAVLEQLDAGSVATLYQVMDPRIRFRDPFSEVMGIDRVQLIFAKLFADCSGIRFKVTERFANGSQGIMVWTMSYQLRRWPKRDPWVINGLSQVSFDPVTGLAVQHVDHWDAGQFY</sequence>
<dbReference type="InterPro" id="IPR032710">
    <property type="entry name" value="NTF2-like_dom_sf"/>
</dbReference>
<name>A0A418WCB1_9PROT</name>
<comment type="caution">
    <text evidence="2">The sequence shown here is derived from an EMBL/GenBank/DDBJ whole genome shotgun (WGS) entry which is preliminary data.</text>
</comment>
<evidence type="ECO:0000313" key="3">
    <source>
        <dbReference type="Proteomes" id="UP000284605"/>
    </source>
</evidence>
<gene>
    <name evidence="2" type="ORF">D3874_12175</name>
</gene>
<evidence type="ECO:0000259" key="1">
    <source>
        <dbReference type="Pfam" id="PF12680"/>
    </source>
</evidence>
<dbReference type="Gene3D" id="3.10.450.50">
    <property type="match status" value="1"/>
</dbReference>
<dbReference type="SUPFAM" id="SSF54427">
    <property type="entry name" value="NTF2-like"/>
    <property type="match status" value="1"/>
</dbReference>
<dbReference type="InterPro" id="IPR037401">
    <property type="entry name" value="SnoaL-like"/>
</dbReference>
<organism evidence="2 3">
    <name type="scientific">Oleomonas cavernae</name>
    <dbReference type="NCBI Taxonomy" id="2320859"/>
    <lineage>
        <taxon>Bacteria</taxon>
        <taxon>Pseudomonadati</taxon>
        <taxon>Pseudomonadota</taxon>
        <taxon>Alphaproteobacteria</taxon>
        <taxon>Acetobacterales</taxon>
        <taxon>Acetobacteraceae</taxon>
        <taxon>Oleomonas</taxon>
    </lineage>
</organism>
<evidence type="ECO:0000313" key="2">
    <source>
        <dbReference type="EMBL" id="RJF87683.1"/>
    </source>
</evidence>
<dbReference type="Pfam" id="PF12680">
    <property type="entry name" value="SnoaL_2"/>
    <property type="match status" value="1"/>
</dbReference>
<proteinExistence type="predicted"/>